<comment type="caution">
    <text evidence="3">The sequence shown here is derived from an EMBL/GenBank/DDBJ whole genome shotgun (WGS) entry which is preliminary data.</text>
</comment>
<dbReference type="NCBIfam" id="NF041558">
    <property type="entry name" value="NosP"/>
    <property type="match status" value="1"/>
</dbReference>
<feature type="domain" description="FIST" evidence="1">
    <location>
        <begin position="28"/>
        <end position="229"/>
    </location>
</feature>
<dbReference type="SMART" id="SM00897">
    <property type="entry name" value="FIST"/>
    <property type="match status" value="1"/>
</dbReference>
<proteinExistence type="predicted"/>
<dbReference type="Pfam" id="PF10442">
    <property type="entry name" value="FIST_C"/>
    <property type="match status" value="1"/>
</dbReference>
<evidence type="ECO:0000313" key="4">
    <source>
        <dbReference type="Proteomes" id="UP001165413"/>
    </source>
</evidence>
<sequence>MFTYQAISNKSNASAACLELYEQLHTTNTDIILFFCSSLFDLDVVAQQMQTLFVDKTCLGCTTAGEFAGNGYETQTIVAVGFNPNYFSFSYSYVEDIQNFSLIDAQKVMQYLHADLKRKAMAPIATQSFIVSLVDGLSSAEEEFLVNFDTATQNFPHFGGSAGDDQGLNQTFIYYDGQFKTSSAVIIMFNTSLKFSVFSTHHVLASVQKLIVTDADPKTRQVFEINGEPAAEVYANTLGMNVDQLEPEVFSIHPLAVKVRGEYYIRSIQRVNKDFNSLSFYCAVDVGIVLNEVQLTDINTPLRELLEYKQNGLGSPAMVLGFDCFLRRLEVTEKKLEKDTRQLQKNFNLIGFNAYGEHLNGVHLNQTFTGVFISKELHND</sequence>
<evidence type="ECO:0000259" key="2">
    <source>
        <dbReference type="SMART" id="SM01204"/>
    </source>
</evidence>
<dbReference type="SMART" id="SM01204">
    <property type="entry name" value="FIST_C"/>
    <property type="match status" value="1"/>
</dbReference>
<evidence type="ECO:0000259" key="1">
    <source>
        <dbReference type="SMART" id="SM00897"/>
    </source>
</evidence>
<dbReference type="InterPro" id="IPR019494">
    <property type="entry name" value="FIST_C"/>
</dbReference>
<feature type="domain" description="FIST C-domain" evidence="2">
    <location>
        <begin position="230"/>
        <end position="361"/>
    </location>
</feature>
<accession>A0AA41WZB0</accession>
<dbReference type="PANTHER" id="PTHR40252">
    <property type="entry name" value="BLR0328 PROTEIN"/>
    <property type="match status" value="1"/>
</dbReference>
<gene>
    <name evidence="3" type="ORF">NLF92_00830</name>
</gene>
<organism evidence="3 4">
    <name type="scientific">Opacimonas viscosa</name>
    <dbReference type="NCBI Taxonomy" id="2961944"/>
    <lineage>
        <taxon>Bacteria</taxon>
        <taxon>Pseudomonadati</taxon>
        <taxon>Pseudomonadota</taxon>
        <taxon>Gammaproteobacteria</taxon>
        <taxon>Alteromonadales</taxon>
        <taxon>Alteromonadaceae</taxon>
        <taxon>Opacimonas</taxon>
    </lineage>
</organism>
<keyword evidence="4" id="KW-1185">Reference proteome</keyword>
<reference evidence="3" key="1">
    <citation type="submission" date="2022-07" db="EMBL/GenBank/DDBJ databases">
        <title>Characterization of the Novel Bacterium Alteromonas immobilis LMIT006 and Alteromonas gregis LMIT007.</title>
        <authorList>
            <person name="Lin X."/>
        </authorList>
    </citation>
    <scope>NUCLEOTIDE SEQUENCE</scope>
    <source>
        <strain evidence="3">LMIT007</strain>
    </source>
</reference>
<dbReference type="PANTHER" id="PTHR40252:SF2">
    <property type="entry name" value="BLR0328 PROTEIN"/>
    <property type="match status" value="1"/>
</dbReference>
<dbReference type="Pfam" id="PF08495">
    <property type="entry name" value="FIST"/>
    <property type="match status" value="1"/>
</dbReference>
<dbReference type="InterPro" id="IPR013702">
    <property type="entry name" value="FIST_domain_N"/>
</dbReference>
<dbReference type="Proteomes" id="UP001165413">
    <property type="component" value="Unassembled WGS sequence"/>
</dbReference>
<name>A0AA41WZB0_9ALTE</name>
<dbReference type="EMBL" id="JANATA010000001">
    <property type="protein sequence ID" value="MCP3427486.1"/>
    <property type="molecule type" value="Genomic_DNA"/>
</dbReference>
<dbReference type="AlphaFoldDB" id="A0AA41WZB0"/>
<protein>
    <submittedName>
        <fullName evidence="3">FIST C-terminal domain-containing protein</fullName>
    </submittedName>
</protein>
<dbReference type="RefSeq" id="WP_254097879.1">
    <property type="nucleotide sequence ID" value="NZ_JANATA010000001.1"/>
</dbReference>
<evidence type="ECO:0000313" key="3">
    <source>
        <dbReference type="EMBL" id="MCP3427486.1"/>
    </source>
</evidence>